<protein>
    <recommendedName>
        <fullName evidence="2">PDZ domain-containing protein</fullName>
    </recommendedName>
</protein>
<proteinExistence type="predicted"/>
<comment type="caution">
    <text evidence="1">The sequence shown here is derived from an EMBL/GenBank/DDBJ whole genome shotgun (WGS) entry which is preliminary data.</text>
</comment>
<reference evidence="1" key="1">
    <citation type="submission" date="2019-08" db="EMBL/GenBank/DDBJ databases">
        <authorList>
            <person name="Kucharzyk K."/>
            <person name="Murdoch R.W."/>
            <person name="Higgins S."/>
            <person name="Loffler F."/>
        </authorList>
    </citation>
    <scope>NUCLEOTIDE SEQUENCE</scope>
</reference>
<accession>A0A644XFK4</accession>
<dbReference type="AlphaFoldDB" id="A0A644XFK4"/>
<evidence type="ECO:0000313" key="1">
    <source>
        <dbReference type="EMBL" id="MPM12914.1"/>
    </source>
</evidence>
<dbReference type="InterPro" id="IPR036034">
    <property type="entry name" value="PDZ_sf"/>
</dbReference>
<dbReference type="PROSITE" id="PS51257">
    <property type="entry name" value="PROKAR_LIPOPROTEIN"/>
    <property type="match status" value="1"/>
</dbReference>
<evidence type="ECO:0008006" key="2">
    <source>
        <dbReference type="Google" id="ProtNLM"/>
    </source>
</evidence>
<name>A0A644XFK4_9ZZZZ</name>
<dbReference type="EMBL" id="VSSQ01002038">
    <property type="protein sequence ID" value="MPM12914.1"/>
    <property type="molecule type" value="Genomic_DNA"/>
</dbReference>
<dbReference type="SUPFAM" id="SSF50156">
    <property type="entry name" value="PDZ domain-like"/>
    <property type="match status" value="1"/>
</dbReference>
<sequence>MIYFKVFFIACIIFQSCSENKSASVNYNHKVESNFYINKFNGNLVINSCINDTIPCTLIFDTGASGSLIIKSSVSDKFYQGESSVKDSMVGGFDDAFYYTDNIKEQTKVYAGNKDIVFKSFRRVPDNSALGKIISRSNADGIVSVQDSMKSLKLEFSNNRILFNSDNDIIDADIVLQLTKKGKNYIIKQFPFIFKLGDTTIMAKEDLMMDTGYRGDIACKNISLDNVFENAILTLSKKKIIMSSKDYLLITDTLHIKRDIWIEYNNPLKNYYYVLKTSLSLVGVEFLKTFDIYMDFQKDSIWLKRINYESILNGSDSDKIDDPIIAGRYDSVNKQFIVMYLKSKSPYTTAGIMPGDIICDINNINFMLIRDSIRNNSVHYPLVFNILRDGKSLALFYQTP</sequence>
<gene>
    <name evidence="1" type="ORF">SDC9_59269</name>
</gene>
<organism evidence="1">
    <name type="scientific">bioreactor metagenome</name>
    <dbReference type="NCBI Taxonomy" id="1076179"/>
    <lineage>
        <taxon>unclassified sequences</taxon>
        <taxon>metagenomes</taxon>
        <taxon>ecological metagenomes</taxon>
    </lineage>
</organism>